<reference evidence="1 2" key="1">
    <citation type="journal article" date="2015" name="Nature">
        <title>rRNA introns, odd ribosomes, and small enigmatic genomes across a large radiation of phyla.</title>
        <authorList>
            <person name="Brown C.T."/>
            <person name="Hug L.A."/>
            <person name="Thomas B.C."/>
            <person name="Sharon I."/>
            <person name="Castelle C.J."/>
            <person name="Singh A."/>
            <person name="Wilkins M.J."/>
            <person name="Williams K.H."/>
            <person name="Banfield J.F."/>
        </authorList>
    </citation>
    <scope>NUCLEOTIDE SEQUENCE [LARGE SCALE GENOMIC DNA]</scope>
</reference>
<dbReference type="EMBL" id="LCLL01000030">
    <property type="protein sequence ID" value="KKU15803.1"/>
    <property type="molecule type" value="Genomic_DNA"/>
</dbReference>
<evidence type="ECO:0000313" key="1">
    <source>
        <dbReference type="EMBL" id="KKU15803.1"/>
    </source>
</evidence>
<sequence length="1230" mass="125047">MSFERGAITPNATLKWNSTANRFEFNEPVRVASSSFTAWGDITLGSVSANTLTINSSTASIPNNLNFDGNTLFLDAANNRVGVLTNAPSTVFEVQGTSSASYGLFGALQVADFSSTSYSRFGANTTSYSGVLSSANDLLISGNLEVDSDVFFDTNASVSGNFEISGNLIAANLGFINASVSNNFEVGGVIKASDGTATAPSYTFSNDENTGFFRIGDDRLGATANGILQLAIGSTGASLSNNFEITGTASISGNFNTYGTNTFAGTGSHTAAGEWNFDSNSLVIDAGTNNVGIGTSAPGSLLDVNSKFNVLSGGNVGIGTTSPATKFEVQGTASASNLFTVGSLQVGTGGATATVSYNRFGSSATTHSNYISVNNDLLVSGDLEGRGSISFAGTASLSNTLWVSPGGYSGNVGIGTSAPDNALDVRTGAIAIAAGNGVRFYNSARDGWGEISFDEVLDILTVQRSFAPAGDNAYDLGLSSNRWRDLWLSRDALISGNVGIGTTSPATKFEVQGTASASNLFTVGSLQIGAGAATATVSYNRFGTAVTTHAGSIAANNDLLISGDLEVNGSVAFDGPVVMSGGTSISGDFSVSGVIKASDGSALAPSYTFTNDIDTGLFRVGTNNIGVTTGGVLRFNLNDTGASSSVTFESTSIIKATTYTGDGAVTLLSGGANTLRIDAGGAGALNIGDVSATSIGIARTGVLTTFNGNITGPASLLTVTGNLDASAHIKAGDELIVTNAAQFGGTATVAYSRFGTGATGHSLLTSDDVLITGDLEVDGTAYFDASTLIALNASVSGIFEASSIKTDTISNSTGTLTINAFTLGGAITGNNQNITGLGNVGIGTTGPATKLEVQGTASASNLFTVGSLQIGSGGATATVSYNRFGSADTSHSNYISANNDLLISGDLEVDASAAFDSHVVIGDATDGTDLLKINSQINSNLIPNGSTRDIGSGANRWNNGYFTTLDVTTLSVASTSISGTNNNTFTINADNATADTEDAFLVFERGTSTPNSQLKWDSTNKRFDFNFPVFVQNTNTGDASNNYTKLTLKAGNTQGVNDYFEIQNGNGSRLFLVEPGGNLIASGAFQAGGLTVASASYSRLGTATTTHAGSVATANDLLISGDLEVDASAAFDGFALFGGNASVSGNIEVGNSVFFANSTTGNVGIGTASPASKLEVSGGRLEVQGTLEPIPRDTLPTVSQQPPPKTCFSPELWKLIPTLSLIPPSPLQAT</sequence>
<organism evidence="1 2">
    <name type="scientific">Candidatus Giovannonibacteria bacterium GW2011_GWB1_45_9b</name>
    <dbReference type="NCBI Taxonomy" id="1618653"/>
    <lineage>
        <taxon>Bacteria</taxon>
        <taxon>Candidatus Giovannoniibacteriota</taxon>
    </lineage>
</organism>
<dbReference type="AlphaFoldDB" id="A0A0G1QDH8"/>
<name>A0A0G1QDH8_9BACT</name>
<dbReference type="PATRIC" id="fig|1618653.3.peg.414"/>
<dbReference type="Proteomes" id="UP000034020">
    <property type="component" value="Unassembled WGS sequence"/>
</dbReference>
<protein>
    <submittedName>
        <fullName evidence="1">Uncharacterized protein</fullName>
    </submittedName>
</protein>
<evidence type="ECO:0000313" key="2">
    <source>
        <dbReference type="Proteomes" id="UP000034020"/>
    </source>
</evidence>
<proteinExistence type="predicted"/>
<accession>A0A0G1QDH8</accession>
<comment type="caution">
    <text evidence="1">The sequence shown here is derived from an EMBL/GenBank/DDBJ whole genome shotgun (WGS) entry which is preliminary data.</text>
</comment>
<gene>
    <name evidence="1" type="ORF">UX24_C0030G0003</name>
</gene>